<evidence type="ECO:0000256" key="6">
    <source>
        <dbReference type="SAM" id="MobiDB-lite"/>
    </source>
</evidence>
<dbReference type="EMBL" id="UFQT01000150">
    <property type="protein sequence ID" value="SSX20917.1"/>
    <property type="molecule type" value="Genomic_DNA"/>
</dbReference>
<proteinExistence type="predicted"/>
<dbReference type="InterPro" id="IPR050688">
    <property type="entry name" value="Zinc_finger/UBP_domain"/>
</dbReference>
<protein>
    <submittedName>
        <fullName evidence="8">CSON002996 protein</fullName>
    </submittedName>
</protein>
<dbReference type="InterPro" id="IPR036236">
    <property type="entry name" value="Znf_C2H2_sf"/>
</dbReference>
<reference evidence="8" key="1">
    <citation type="submission" date="2018-04" db="EMBL/GenBank/DDBJ databases">
        <authorList>
            <person name="Go L.Y."/>
            <person name="Mitchell J.A."/>
        </authorList>
    </citation>
    <scope>NUCLEOTIDE SEQUENCE</scope>
    <source>
        <tissue evidence="8">Whole organism</tissue>
    </source>
</reference>
<dbReference type="InterPro" id="IPR013087">
    <property type="entry name" value="Znf_C2H2_type"/>
</dbReference>
<keyword evidence="2" id="KW-0677">Repeat</keyword>
<evidence type="ECO:0000256" key="4">
    <source>
        <dbReference type="ARBA" id="ARBA00022833"/>
    </source>
</evidence>
<gene>
    <name evidence="8" type="primary">CSON002996</name>
</gene>
<reference evidence="9" key="2">
    <citation type="submission" date="2018-07" db="EMBL/GenBank/DDBJ databases">
        <authorList>
            <person name="Quirk P.G."/>
            <person name="Krulwich T.A."/>
        </authorList>
    </citation>
    <scope>NUCLEOTIDE SEQUENCE</scope>
</reference>
<feature type="compositionally biased region" description="Polar residues" evidence="6">
    <location>
        <begin position="106"/>
        <end position="124"/>
    </location>
</feature>
<keyword evidence="3 5" id="KW-0863">Zinc-finger</keyword>
<sequence>MKNNQFKIMEVLSNVLETFRCQECSFTCNERYSFLLHFFNHHGNQGKSFYDVFNEQSKQGFTCAICLSLFEDVEKLRQHYIVIHNYKSTTDETPVKHSVPAATPHPESSSDQPIPSTSTFVEDQNTNKKSDLPIKPINLEFNAFKEKLTSDFVHKCTKKKCKLKFPTEDQRDKHTKCHTPDGSEYLFKCTECPQNFESNFKKWIECCMHLWKSHECDVGLLKCPLCDYRSQISVKVYRHLQTHKEMKGYECTKCEKKKVFAQEAQLKRHMEIHEAADDDNANKKARWYSQKTCEICQHVFANSKTLSKHIKQVHNKIKPFICNVCGYKAARKATSIIHARTHTGDRPLQCKAENCDFRAADPSVLVKHMKKHDIGNNTTKSYQCPKCDYTTIQAPAIKNHIRAKHEDFYPQIKCDQCNFTSINEKTLNLHKLDHKSGLIEDSNQSEASSIDHKMNRDKHNISNEISSDCFLPLESTDSICHDTGGVTIPHHTSTTAAHSEDTQFPN</sequence>
<dbReference type="GO" id="GO:0005634">
    <property type="term" value="C:nucleus"/>
    <property type="evidence" value="ECO:0007669"/>
    <property type="project" value="TreeGrafter"/>
</dbReference>
<dbReference type="PROSITE" id="PS50157">
    <property type="entry name" value="ZINC_FINGER_C2H2_2"/>
    <property type="match status" value="4"/>
</dbReference>
<dbReference type="GO" id="GO:0010468">
    <property type="term" value="P:regulation of gene expression"/>
    <property type="evidence" value="ECO:0007669"/>
    <property type="project" value="TreeGrafter"/>
</dbReference>
<dbReference type="SUPFAM" id="SSF57667">
    <property type="entry name" value="beta-beta-alpha zinc fingers"/>
    <property type="match status" value="4"/>
</dbReference>
<keyword evidence="1" id="KW-0479">Metal-binding</keyword>
<evidence type="ECO:0000313" key="9">
    <source>
        <dbReference type="EMBL" id="SSX20917.1"/>
    </source>
</evidence>
<feature type="domain" description="C2H2-type" evidence="7">
    <location>
        <begin position="382"/>
        <end position="410"/>
    </location>
</feature>
<dbReference type="Pfam" id="PF00096">
    <property type="entry name" value="zf-C2H2"/>
    <property type="match status" value="2"/>
</dbReference>
<feature type="region of interest" description="Disordered" evidence="6">
    <location>
        <begin position="91"/>
        <end position="129"/>
    </location>
</feature>
<dbReference type="VEuPathDB" id="VectorBase:CSON002996"/>
<feature type="domain" description="C2H2-type" evidence="7">
    <location>
        <begin position="320"/>
        <end position="347"/>
    </location>
</feature>
<evidence type="ECO:0000313" key="8">
    <source>
        <dbReference type="EMBL" id="SSX00537.1"/>
    </source>
</evidence>
<feature type="domain" description="C2H2-type" evidence="7">
    <location>
        <begin position="249"/>
        <end position="278"/>
    </location>
</feature>
<dbReference type="SMART" id="SM00355">
    <property type="entry name" value="ZnF_C2H2"/>
    <property type="match status" value="11"/>
</dbReference>
<evidence type="ECO:0000256" key="1">
    <source>
        <dbReference type="ARBA" id="ARBA00022723"/>
    </source>
</evidence>
<dbReference type="PROSITE" id="PS00028">
    <property type="entry name" value="ZINC_FINGER_C2H2_1"/>
    <property type="match status" value="4"/>
</dbReference>
<name>A0A336K7T8_CULSO</name>
<evidence type="ECO:0000256" key="2">
    <source>
        <dbReference type="ARBA" id="ARBA00022737"/>
    </source>
</evidence>
<dbReference type="GO" id="GO:0008270">
    <property type="term" value="F:zinc ion binding"/>
    <property type="evidence" value="ECO:0007669"/>
    <property type="project" value="UniProtKB-KW"/>
</dbReference>
<accession>A0A336K7T8</accession>
<evidence type="ECO:0000259" key="7">
    <source>
        <dbReference type="PROSITE" id="PS50157"/>
    </source>
</evidence>
<keyword evidence="4" id="KW-0862">Zinc</keyword>
<dbReference type="PANTHER" id="PTHR24403:SF67">
    <property type="entry name" value="FI01116P-RELATED"/>
    <property type="match status" value="1"/>
</dbReference>
<dbReference type="PANTHER" id="PTHR24403">
    <property type="entry name" value="ZINC FINGER PROTEIN"/>
    <property type="match status" value="1"/>
</dbReference>
<organism evidence="8">
    <name type="scientific">Culicoides sonorensis</name>
    <name type="common">Biting midge</name>
    <dbReference type="NCBI Taxonomy" id="179676"/>
    <lineage>
        <taxon>Eukaryota</taxon>
        <taxon>Metazoa</taxon>
        <taxon>Ecdysozoa</taxon>
        <taxon>Arthropoda</taxon>
        <taxon>Hexapoda</taxon>
        <taxon>Insecta</taxon>
        <taxon>Pterygota</taxon>
        <taxon>Neoptera</taxon>
        <taxon>Endopterygota</taxon>
        <taxon>Diptera</taxon>
        <taxon>Nematocera</taxon>
        <taxon>Chironomoidea</taxon>
        <taxon>Ceratopogonidae</taxon>
        <taxon>Ceratopogoninae</taxon>
        <taxon>Culicoides</taxon>
        <taxon>Monoculicoides</taxon>
    </lineage>
</organism>
<dbReference type="EMBL" id="UFQS01000150">
    <property type="protein sequence ID" value="SSX00537.1"/>
    <property type="molecule type" value="Genomic_DNA"/>
</dbReference>
<evidence type="ECO:0000256" key="3">
    <source>
        <dbReference type="ARBA" id="ARBA00022771"/>
    </source>
</evidence>
<dbReference type="OMA" id="GHMVYFH"/>
<evidence type="ECO:0000256" key="5">
    <source>
        <dbReference type="PROSITE-ProRule" id="PRU00042"/>
    </source>
</evidence>
<dbReference type="Gene3D" id="3.30.160.60">
    <property type="entry name" value="Classic Zinc Finger"/>
    <property type="match status" value="5"/>
</dbReference>
<dbReference type="AlphaFoldDB" id="A0A336K7T8"/>
<feature type="domain" description="C2H2-type" evidence="7">
    <location>
        <begin position="291"/>
        <end position="319"/>
    </location>
</feature>